<proteinExistence type="predicted"/>
<accession>A0AAN8EYU4</accession>
<feature type="region of interest" description="Disordered" evidence="1">
    <location>
        <begin position="224"/>
        <end position="260"/>
    </location>
</feature>
<gene>
    <name evidence="2" type="ORF">GCK32_013905</name>
</gene>
<comment type="caution">
    <text evidence="2">The sequence shown here is derived from an EMBL/GenBank/DDBJ whole genome shotgun (WGS) entry which is preliminary data.</text>
</comment>
<protein>
    <submittedName>
        <fullName evidence="2">Uncharacterized protein</fullName>
    </submittedName>
</protein>
<organism evidence="2 3">
    <name type="scientific">Trichostrongylus colubriformis</name>
    <name type="common">Black scour worm</name>
    <dbReference type="NCBI Taxonomy" id="6319"/>
    <lineage>
        <taxon>Eukaryota</taxon>
        <taxon>Metazoa</taxon>
        <taxon>Ecdysozoa</taxon>
        <taxon>Nematoda</taxon>
        <taxon>Chromadorea</taxon>
        <taxon>Rhabditida</taxon>
        <taxon>Rhabditina</taxon>
        <taxon>Rhabditomorpha</taxon>
        <taxon>Strongyloidea</taxon>
        <taxon>Trichostrongylidae</taxon>
        <taxon>Trichostrongylus</taxon>
    </lineage>
</organism>
<dbReference type="EMBL" id="WIXE01024297">
    <property type="protein sequence ID" value="KAK5965724.1"/>
    <property type="molecule type" value="Genomic_DNA"/>
</dbReference>
<dbReference type="AlphaFoldDB" id="A0AAN8EYU4"/>
<feature type="compositionally biased region" description="Acidic residues" evidence="1">
    <location>
        <begin position="239"/>
        <end position="248"/>
    </location>
</feature>
<sequence>MYFEFLTIACYEPYYVNELVAFDKMFQSTTSPEHLDAEVPIASMEDFRLNAGCDQSSEHGQLTVKSPVLCATVGTTIYPSEPDLKTALECFPSNDFSPFFADFGECFRRWKPESVIHIPEERRSVGRPSSIRITEEESDDFGGGEEAQIRSIHNDGHFHNHRLSKLSIHTNNDEFFYVGGHPPSDGRTSLRSCGTTSRQSILRSSEFLSGTCDEELTKDSFEAALSPQSPDSNLHDAGDLDTADDIFEDAPQSARSFHQEEIPTILLNGKRMSCTSN</sequence>
<name>A0AAN8EYU4_TRICO</name>
<evidence type="ECO:0000313" key="3">
    <source>
        <dbReference type="Proteomes" id="UP001331761"/>
    </source>
</evidence>
<dbReference type="Proteomes" id="UP001331761">
    <property type="component" value="Unassembled WGS sequence"/>
</dbReference>
<reference evidence="2 3" key="1">
    <citation type="submission" date="2019-10" db="EMBL/GenBank/DDBJ databases">
        <title>Assembly and Annotation for the nematode Trichostrongylus colubriformis.</title>
        <authorList>
            <person name="Martin J."/>
        </authorList>
    </citation>
    <scope>NUCLEOTIDE SEQUENCE [LARGE SCALE GENOMIC DNA]</scope>
    <source>
        <strain evidence="2">G859</strain>
        <tissue evidence="2">Whole worm</tissue>
    </source>
</reference>
<keyword evidence="3" id="KW-1185">Reference proteome</keyword>
<evidence type="ECO:0000256" key="1">
    <source>
        <dbReference type="SAM" id="MobiDB-lite"/>
    </source>
</evidence>
<feature type="non-terminal residue" evidence="2">
    <location>
        <position position="277"/>
    </location>
</feature>
<evidence type="ECO:0000313" key="2">
    <source>
        <dbReference type="EMBL" id="KAK5965724.1"/>
    </source>
</evidence>